<protein>
    <recommendedName>
        <fullName evidence="4">DNA polymerase III</fullName>
    </recommendedName>
</protein>
<accession>A0A178MU39</accession>
<evidence type="ECO:0000313" key="2">
    <source>
        <dbReference type="EMBL" id="OAN52337.1"/>
    </source>
</evidence>
<dbReference type="OrthoDB" id="8479549at2"/>
<feature type="region of interest" description="Disordered" evidence="1">
    <location>
        <begin position="225"/>
        <end position="317"/>
    </location>
</feature>
<organism evidence="2 3">
    <name type="scientific">Paramagnetospirillum marisnigri</name>
    <dbReference type="NCBI Taxonomy" id="1285242"/>
    <lineage>
        <taxon>Bacteria</taxon>
        <taxon>Pseudomonadati</taxon>
        <taxon>Pseudomonadota</taxon>
        <taxon>Alphaproteobacteria</taxon>
        <taxon>Rhodospirillales</taxon>
        <taxon>Magnetospirillaceae</taxon>
        <taxon>Paramagnetospirillum</taxon>
    </lineage>
</organism>
<feature type="region of interest" description="Disordered" evidence="1">
    <location>
        <begin position="183"/>
        <end position="203"/>
    </location>
</feature>
<name>A0A178MU39_9PROT</name>
<feature type="compositionally biased region" description="Low complexity" evidence="1">
    <location>
        <begin position="227"/>
        <end position="236"/>
    </location>
</feature>
<feature type="compositionally biased region" description="Low complexity" evidence="1">
    <location>
        <begin position="280"/>
        <end position="290"/>
    </location>
</feature>
<dbReference type="AlphaFoldDB" id="A0A178MU39"/>
<dbReference type="EMBL" id="LWQT01000044">
    <property type="protein sequence ID" value="OAN52337.1"/>
    <property type="molecule type" value="Genomic_DNA"/>
</dbReference>
<comment type="caution">
    <text evidence="2">The sequence shown here is derived from an EMBL/GenBank/DDBJ whole genome shotgun (WGS) entry which is preliminary data.</text>
</comment>
<evidence type="ECO:0000313" key="3">
    <source>
        <dbReference type="Proteomes" id="UP000078428"/>
    </source>
</evidence>
<evidence type="ECO:0008006" key="4">
    <source>
        <dbReference type="Google" id="ProtNLM"/>
    </source>
</evidence>
<dbReference type="Proteomes" id="UP000078428">
    <property type="component" value="Unassembled WGS sequence"/>
</dbReference>
<proteinExistence type="predicted"/>
<feature type="compositionally biased region" description="Pro residues" evidence="1">
    <location>
        <begin position="306"/>
        <end position="315"/>
    </location>
</feature>
<reference evidence="2 3" key="1">
    <citation type="submission" date="2016-04" db="EMBL/GenBank/DDBJ databases">
        <title>Draft genome sequence of freshwater magnetotactic bacteria Magnetospirillum marisnigri SP-1 and Magnetospirillum moscoviense BB-1.</title>
        <authorList>
            <person name="Koziaeva V."/>
            <person name="Dziuba M.V."/>
            <person name="Ivanov T.M."/>
            <person name="Kuznetsov B."/>
            <person name="Grouzdev D.S."/>
        </authorList>
    </citation>
    <scope>NUCLEOTIDE SEQUENCE [LARGE SCALE GENOMIC DNA]</scope>
    <source>
        <strain evidence="2 3">SP-1</strain>
    </source>
</reference>
<feature type="compositionally biased region" description="Pro residues" evidence="1">
    <location>
        <begin position="261"/>
        <end position="279"/>
    </location>
</feature>
<dbReference type="RefSeq" id="WP_068491256.1">
    <property type="nucleotide sequence ID" value="NZ_LWQT01000044.1"/>
</dbReference>
<gene>
    <name evidence="2" type="ORF">A6A04_01190</name>
</gene>
<keyword evidence="3" id="KW-1185">Reference proteome</keyword>
<feature type="compositionally biased region" description="Low complexity" evidence="1">
    <location>
        <begin position="183"/>
        <end position="197"/>
    </location>
</feature>
<feature type="compositionally biased region" description="Pro residues" evidence="1">
    <location>
        <begin position="242"/>
        <end position="251"/>
    </location>
</feature>
<sequence length="594" mass="59640">MTSSAIPPAPPPTPVPATVSSPPVLTVVVGSGAEALAKLPAGALVTAALDAVAARGLVQVTTADGTTLSLRLPPSLTLPPQADLGLQLTQAAGGGFAFKLLSVNGRPFGTPPLAAGLPGLPQLPGLADLLNPGAAKAGGMPQPMGRGDSVALGQPQPSLGPGGASAAPLGLTATVLRPAPAGATLLAPGQTPGGQAAAPPPGLADLVPGTQLTVRIAGVVPPGGGAPLPLLTDPGAKAGMPQPSPPNPAMPETPAEAAKPFAPPPSHGEPTGLRPPPTQTPGQTPQAPGGAMPPPIPQSSSQAPTPSQPTTPIPLPGTVVSHSPGGTALVQTPAGLLSLPGGPSLAVGSGLRLEVMGAPAPPPAPLSASDSQGLTQGGWPALDSAVDTLMQMDRAVADQLVRMIPQANPRLAAALSVFAGAVRSGDVRAVMGEGVTRGLDRAGRRDLAERLKKDMLELSDQAQRPRGDGDWQVLTMPFAYGAQVDPIHLYVQRVSGDEAGQGGKKGDEQRFILDVSMSRLGRIQFEGLVQKDAKRFDLIIRSDQPLESDIRRDISGIFAECAQLTGVKGMVGFQSGRGFVELPPADSPGTRIVV</sequence>
<evidence type="ECO:0000256" key="1">
    <source>
        <dbReference type="SAM" id="MobiDB-lite"/>
    </source>
</evidence>
<dbReference type="STRING" id="1285242.A6A04_01190"/>